<dbReference type="InterPro" id="IPR052020">
    <property type="entry name" value="Cyclic_di-GMP/3'3'-cGAMP_PDE"/>
</dbReference>
<dbReference type="PROSITE" id="PS51832">
    <property type="entry name" value="HD_GYP"/>
    <property type="match status" value="1"/>
</dbReference>
<dbReference type="Proteomes" id="UP001595693">
    <property type="component" value="Unassembled WGS sequence"/>
</dbReference>
<dbReference type="EMBL" id="JBHSAJ010000056">
    <property type="protein sequence ID" value="MFC3936700.1"/>
    <property type="molecule type" value="Genomic_DNA"/>
</dbReference>
<dbReference type="SMART" id="SM00471">
    <property type="entry name" value="HDc"/>
    <property type="match status" value="1"/>
</dbReference>
<protein>
    <submittedName>
        <fullName evidence="5">HD domain-containing phosphohydrolase</fullName>
    </submittedName>
</protein>
<dbReference type="CDD" id="cd00077">
    <property type="entry name" value="HDc"/>
    <property type="match status" value="1"/>
</dbReference>
<keyword evidence="1" id="KW-0597">Phosphoprotein</keyword>
<gene>
    <name evidence="5" type="ORF">ACFOW3_18935</name>
</gene>
<feature type="coiled-coil region" evidence="2">
    <location>
        <begin position="148"/>
        <end position="193"/>
    </location>
</feature>
<dbReference type="Pfam" id="PF00072">
    <property type="entry name" value="Response_reg"/>
    <property type="match status" value="1"/>
</dbReference>
<dbReference type="CDD" id="cd17569">
    <property type="entry name" value="REC_HupR-like"/>
    <property type="match status" value="1"/>
</dbReference>
<dbReference type="SUPFAM" id="SSF52172">
    <property type="entry name" value="CheY-like"/>
    <property type="match status" value="1"/>
</dbReference>
<evidence type="ECO:0000313" key="6">
    <source>
        <dbReference type="Proteomes" id="UP001595693"/>
    </source>
</evidence>
<dbReference type="InterPro" id="IPR011006">
    <property type="entry name" value="CheY-like_superfamily"/>
</dbReference>
<feature type="domain" description="HD-GYP" evidence="4">
    <location>
        <begin position="194"/>
        <end position="390"/>
    </location>
</feature>
<evidence type="ECO:0000313" key="5">
    <source>
        <dbReference type="EMBL" id="MFC3936700.1"/>
    </source>
</evidence>
<reference evidence="6" key="1">
    <citation type="journal article" date="2019" name="Int. J. Syst. Evol. Microbiol.">
        <title>The Global Catalogue of Microorganisms (GCM) 10K type strain sequencing project: providing services to taxonomists for standard genome sequencing and annotation.</title>
        <authorList>
            <consortium name="The Broad Institute Genomics Platform"/>
            <consortium name="The Broad Institute Genome Sequencing Center for Infectious Disease"/>
            <person name="Wu L."/>
            <person name="Ma J."/>
        </authorList>
    </citation>
    <scope>NUCLEOTIDE SEQUENCE [LARGE SCALE GENOMIC DNA]</scope>
    <source>
        <strain evidence="6">CCUG 2113</strain>
    </source>
</reference>
<evidence type="ECO:0000259" key="4">
    <source>
        <dbReference type="PROSITE" id="PS51832"/>
    </source>
</evidence>
<name>A0ABV8DFD8_9BURK</name>
<dbReference type="RefSeq" id="WP_082437417.1">
    <property type="nucleotide sequence ID" value="NZ_JAMXAX010000029.1"/>
</dbReference>
<proteinExistence type="predicted"/>
<dbReference type="Gene3D" id="1.10.3210.10">
    <property type="entry name" value="Hypothetical protein af1432"/>
    <property type="match status" value="1"/>
</dbReference>
<dbReference type="SUPFAM" id="SSF109604">
    <property type="entry name" value="HD-domain/PDEase-like"/>
    <property type="match status" value="1"/>
</dbReference>
<evidence type="ECO:0000256" key="1">
    <source>
        <dbReference type="PROSITE-ProRule" id="PRU00169"/>
    </source>
</evidence>
<dbReference type="SMART" id="SM00448">
    <property type="entry name" value="REC"/>
    <property type="match status" value="1"/>
</dbReference>
<dbReference type="PANTHER" id="PTHR45228">
    <property type="entry name" value="CYCLIC DI-GMP PHOSPHODIESTERASE TM_0186-RELATED"/>
    <property type="match status" value="1"/>
</dbReference>
<dbReference type="InterPro" id="IPR003607">
    <property type="entry name" value="HD/PDEase_dom"/>
</dbReference>
<dbReference type="InterPro" id="IPR001789">
    <property type="entry name" value="Sig_transdc_resp-reg_receiver"/>
</dbReference>
<dbReference type="InterPro" id="IPR037522">
    <property type="entry name" value="HD_GYP_dom"/>
</dbReference>
<evidence type="ECO:0000256" key="2">
    <source>
        <dbReference type="SAM" id="Coils"/>
    </source>
</evidence>
<dbReference type="PROSITE" id="PS50110">
    <property type="entry name" value="RESPONSE_REGULATORY"/>
    <property type="match status" value="1"/>
</dbReference>
<feature type="modified residue" description="4-aspartylphosphate" evidence="1">
    <location>
        <position position="80"/>
    </location>
</feature>
<organism evidence="5 6">
    <name type="scientific">Acidovorax facilis</name>
    <dbReference type="NCBI Taxonomy" id="12917"/>
    <lineage>
        <taxon>Bacteria</taxon>
        <taxon>Pseudomonadati</taxon>
        <taxon>Pseudomonadota</taxon>
        <taxon>Betaproteobacteria</taxon>
        <taxon>Burkholderiales</taxon>
        <taxon>Comamonadaceae</taxon>
        <taxon>Acidovorax</taxon>
    </lineage>
</organism>
<comment type="caution">
    <text evidence="5">The sequence shown here is derived from an EMBL/GenBank/DDBJ whole genome shotgun (WGS) entry which is preliminary data.</text>
</comment>
<dbReference type="Gene3D" id="3.40.50.2300">
    <property type="match status" value="1"/>
</dbReference>
<dbReference type="PANTHER" id="PTHR45228:SF8">
    <property type="entry name" value="TWO-COMPONENT RESPONSE REGULATOR-RELATED"/>
    <property type="match status" value="1"/>
</dbReference>
<dbReference type="Pfam" id="PF13487">
    <property type="entry name" value="HD_5"/>
    <property type="match status" value="1"/>
</dbReference>
<evidence type="ECO:0000259" key="3">
    <source>
        <dbReference type="PROSITE" id="PS50110"/>
    </source>
</evidence>
<sequence length="447" mass="49341">MNSPIDVTALSGAALQEEGASLQVSGMRVWRILCVDDEPNIVASLRRLFRGSGYQVTTATSGAQAIAHLEQEPVDLVFSDMRMPGMSGAQLLEQIRVRWPKTTRVLLTGYADIGSTIAAINSGEVYRYITKPWDDGEVLATAHQIFERHALEDEKTRLEELLRAKNQALMELNETLEEKVAARTSELLQLSQKIKKNYLTSIKVFSNLMEWRGGQLSGHSRRVADLARRTARAMNMAEADQQDAFIAGLMHDIGQIALPDTLLAKPVPKLSDEETAQYRRHAVLGEQALMALDDMHTVSNIIRSHHERHDGLGYPDGLVGEMIPMGACILAVADTYDDLQIGHLSSTPLSAADARSMIARGRGTQFHPEVVDVFLQMLLKAAPVADAPPRMLRTIQLQPGMILARDLLSSEGAVLLAADHVLTAELIKRLRLREGRDDVEMILPIKP</sequence>
<keyword evidence="2" id="KW-0175">Coiled coil</keyword>
<keyword evidence="6" id="KW-1185">Reference proteome</keyword>
<accession>A0ABV8DFD8</accession>
<feature type="domain" description="Response regulatory" evidence="3">
    <location>
        <begin position="31"/>
        <end position="146"/>
    </location>
</feature>